<dbReference type="GO" id="GO:0106274">
    <property type="term" value="F:NAD+-protein-arginine ADP-ribosyltransferase activity"/>
    <property type="evidence" value="ECO:0007669"/>
    <property type="project" value="UniProtKB-EC"/>
</dbReference>
<dbReference type="Gene3D" id="3.30.720.50">
    <property type="match status" value="1"/>
</dbReference>
<evidence type="ECO:0000256" key="6">
    <source>
        <dbReference type="RuleBase" id="RU361228"/>
    </source>
</evidence>
<keyword evidence="2 6" id="KW-0328">Glycosyltransferase</keyword>
<comment type="similarity">
    <text evidence="1 6">Belongs to the Arg-specific ADP-ribosyltransferase family.</text>
</comment>
<feature type="domain" description="WWE" evidence="7">
    <location>
        <begin position="1"/>
        <end position="83"/>
    </location>
</feature>
<keyword evidence="6" id="KW-0520">NAD</keyword>
<comment type="caution">
    <text evidence="9">The sequence shown here is derived from an EMBL/GenBank/DDBJ whole genome shotgun (WGS) entry which is preliminary data.</text>
</comment>
<dbReference type="SUPFAM" id="SSF117839">
    <property type="entry name" value="WWE domain"/>
    <property type="match status" value="1"/>
</dbReference>
<organism evidence="9 10">
    <name type="scientific">Didymodactylos carnosus</name>
    <dbReference type="NCBI Taxonomy" id="1234261"/>
    <lineage>
        <taxon>Eukaryota</taxon>
        <taxon>Metazoa</taxon>
        <taxon>Spiralia</taxon>
        <taxon>Gnathifera</taxon>
        <taxon>Rotifera</taxon>
        <taxon>Eurotatoria</taxon>
        <taxon>Bdelloidea</taxon>
        <taxon>Philodinida</taxon>
        <taxon>Philodinidae</taxon>
        <taxon>Didymodactylos</taxon>
    </lineage>
</organism>
<evidence type="ECO:0000259" key="7">
    <source>
        <dbReference type="PROSITE" id="PS50918"/>
    </source>
</evidence>
<evidence type="ECO:0000313" key="10">
    <source>
        <dbReference type="Proteomes" id="UP000682733"/>
    </source>
</evidence>
<evidence type="ECO:0000256" key="1">
    <source>
        <dbReference type="ARBA" id="ARBA00009558"/>
    </source>
</evidence>
<evidence type="ECO:0000313" key="8">
    <source>
        <dbReference type="EMBL" id="CAF1049164.1"/>
    </source>
</evidence>
<dbReference type="Proteomes" id="UP000682733">
    <property type="component" value="Unassembled WGS sequence"/>
</dbReference>
<keyword evidence="6" id="KW-0521">NADP</keyword>
<reference evidence="9" key="1">
    <citation type="submission" date="2021-02" db="EMBL/GenBank/DDBJ databases">
        <authorList>
            <person name="Nowell W R."/>
        </authorList>
    </citation>
    <scope>NUCLEOTIDE SEQUENCE</scope>
</reference>
<dbReference type="Pfam" id="PF01129">
    <property type="entry name" value="ART"/>
    <property type="match status" value="1"/>
</dbReference>
<evidence type="ECO:0000256" key="3">
    <source>
        <dbReference type="ARBA" id="ARBA00022679"/>
    </source>
</evidence>
<dbReference type="EMBL" id="CAJNOK010007941">
    <property type="protein sequence ID" value="CAF1049164.1"/>
    <property type="molecule type" value="Genomic_DNA"/>
</dbReference>
<dbReference type="GO" id="GO:0016779">
    <property type="term" value="F:nucleotidyltransferase activity"/>
    <property type="evidence" value="ECO:0007669"/>
    <property type="project" value="UniProtKB-KW"/>
</dbReference>
<keyword evidence="4" id="KW-0548">Nucleotidyltransferase</keyword>
<evidence type="ECO:0000313" key="9">
    <source>
        <dbReference type="EMBL" id="CAF3816622.1"/>
    </source>
</evidence>
<evidence type="ECO:0000256" key="4">
    <source>
        <dbReference type="ARBA" id="ARBA00022695"/>
    </source>
</evidence>
<dbReference type="EMBL" id="CAJOBA010007953">
    <property type="protein sequence ID" value="CAF3816622.1"/>
    <property type="molecule type" value="Genomic_DNA"/>
</dbReference>
<dbReference type="Gene3D" id="3.90.176.10">
    <property type="entry name" value="Toxin ADP-ribosyltransferase, Chain A, domain 1"/>
    <property type="match status" value="1"/>
</dbReference>
<dbReference type="Pfam" id="PF02825">
    <property type="entry name" value="WWE"/>
    <property type="match status" value="1"/>
</dbReference>
<accession>A0A8S2JM92</accession>
<dbReference type="InterPro" id="IPR004170">
    <property type="entry name" value="WWE_dom"/>
</dbReference>
<dbReference type="PROSITE" id="PS51996">
    <property type="entry name" value="TR_MART"/>
    <property type="match status" value="1"/>
</dbReference>
<dbReference type="InterPro" id="IPR000768">
    <property type="entry name" value="ART"/>
</dbReference>
<dbReference type="AlphaFoldDB" id="A0A8S2JM92"/>
<evidence type="ECO:0000256" key="2">
    <source>
        <dbReference type="ARBA" id="ARBA00022676"/>
    </source>
</evidence>
<protein>
    <recommendedName>
        <fullName evidence="6">NAD(P)(+)--arginine ADP-ribosyltransferase</fullName>
        <ecNumber evidence="6">2.4.2.31</ecNumber>
    </recommendedName>
    <alternativeName>
        <fullName evidence="6">Mono(ADP-ribosyl)transferase</fullName>
    </alternativeName>
</protein>
<proteinExistence type="inferred from homology"/>
<comment type="catalytic activity">
    <reaction evidence="5 6">
        <text>L-arginyl-[protein] + NAD(+) = N(omega)-(ADP-D-ribosyl)-L-arginyl-[protein] + nicotinamide + H(+)</text>
        <dbReference type="Rhea" id="RHEA:19149"/>
        <dbReference type="Rhea" id="RHEA-COMP:10532"/>
        <dbReference type="Rhea" id="RHEA-COMP:15087"/>
        <dbReference type="ChEBI" id="CHEBI:15378"/>
        <dbReference type="ChEBI" id="CHEBI:17154"/>
        <dbReference type="ChEBI" id="CHEBI:29965"/>
        <dbReference type="ChEBI" id="CHEBI:57540"/>
        <dbReference type="ChEBI" id="CHEBI:142554"/>
        <dbReference type="EC" id="2.4.2.31"/>
    </reaction>
</comment>
<keyword evidence="3 6" id="KW-0808">Transferase</keyword>
<dbReference type="InterPro" id="IPR037197">
    <property type="entry name" value="WWE_dom_sf"/>
</dbReference>
<evidence type="ECO:0000256" key="5">
    <source>
        <dbReference type="ARBA" id="ARBA00047597"/>
    </source>
</evidence>
<sequence>MASADVNNEENVVIWWFNASNDPWSSNETDQKWIKYSDIKNEIIEDAYSKSLPYATIDEYMIDLRRFLQIESSDKTKQRQVRRTIGGRRQECLREERFCYPETALVRSVASYGSGDEWCPFILNWLNSPLGKRYCLNIPECVEAAARGIIREGKLIGPRSEAEWIANQLITVKRSSRKAISKLCVHLFTRDSFLYKLVNETLRENNNDKLETLGPYCYLLRDYGRTCEEYLGTVYRGVFYTPEIIQTYRDSIGQWKTWAGFTSTSKSRELAEVFGNTLLVIDIQNIKLSTTRAYDIEHISTFPIEQEVLLPAGIAFKTIKTEIDQNQKHIIYLQLKPAQSFCASNYLGNIYKNLPVNSNCPNLTLSLHSDGPPLCQVGGKSIWPVQATLIELPYPVRNWKNAVMLFGSWLANSKPDKEILFSNIILQIETLLRNGIKIKNSNGDLIHFNMRILFAVFDLPTRSHLNIIQYNGYNGRGNCKIPGNSVNKQVRFPYSETDYATKDHQFYVETGRQALLHHNIAEIKGTTPLFDILLLPVMVPFDEMHLVYIGHFKTLIKYWDSMFSKVFQEASTFLSSIILPHVLLTDFTQWKAKMFRAFFLFAAAPFAVFYLPDRFANHFLKYFVFIRSLHYYHSKPHHLELKELIKEYQKDMSILYGESSELAILHYHSHLIQQVHDLGGYYSKSNSNTDDGRARFYVYRDRFRE</sequence>
<dbReference type="EC" id="2.4.2.31" evidence="6"/>
<dbReference type="Proteomes" id="UP000677228">
    <property type="component" value="Unassembled WGS sequence"/>
</dbReference>
<dbReference type="PROSITE" id="PS50918">
    <property type="entry name" value="WWE"/>
    <property type="match status" value="1"/>
</dbReference>
<name>A0A8S2JM92_9BILA</name>
<dbReference type="SUPFAM" id="SSF56399">
    <property type="entry name" value="ADP-ribosylation"/>
    <property type="match status" value="1"/>
</dbReference>
<gene>
    <name evidence="8" type="ORF">OVA965_LOCUS16876</name>
    <name evidence="9" type="ORF">TMI583_LOCUS16886</name>
</gene>